<accession>A0A4R2NKH6</accession>
<organism evidence="2 3">
    <name type="scientific">Rhodovulum adriaticum</name>
    <name type="common">Rhodopseudomonas adriatica</name>
    <dbReference type="NCBI Taxonomy" id="35804"/>
    <lineage>
        <taxon>Bacteria</taxon>
        <taxon>Pseudomonadati</taxon>
        <taxon>Pseudomonadota</taxon>
        <taxon>Alphaproteobacteria</taxon>
        <taxon>Rhodobacterales</taxon>
        <taxon>Paracoccaceae</taxon>
        <taxon>Rhodovulum</taxon>
    </lineage>
</organism>
<keyword evidence="3" id="KW-1185">Reference proteome</keyword>
<dbReference type="RefSeq" id="WP_132604101.1">
    <property type="nucleotide sequence ID" value="NZ_NRRP01000011.1"/>
</dbReference>
<evidence type="ECO:0000313" key="2">
    <source>
        <dbReference type="EMBL" id="TCP22017.1"/>
    </source>
</evidence>
<keyword evidence="1" id="KW-0472">Membrane</keyword>
<evidence type="ECO:0000256" key="1">
    <source>
        <dbReference type="SAM" id="Phobius"/>
    </source>
</evidence>
<reference evidence="2 3" key="1">
    <citation type="submission" date="2019-03" db="EMBL/GenBank/DDBJ databases">
        <title>Genomic Encyclopedia of Type Strains, Phase IV (KMG-IV): sequencing the most valuable type-strain genomes for metagenomic binning, comparative biology and taxonomic classification.</title>
        <authorList>
            <person name="Goeker M."/>
        </authorList>
    </citation>
    <scope>NUCLEOTIDE SEQUENCE [LARGE SCALE GENOMIC DNA]</scope>
    <source>
        <strain evidence="2 3">DSM 2781</strain>
    </source>
</reference>
<dbReference type="InterPro" id="IPR007359">
    <property type="entry name" value="SigmaE_reg_RseC_MucC"/>
</dbReference>
<evidence type="ECO:0000313" key="3">
    <source>
        <dbReference type="Proteomes" id="UP000295733"/>
    </source>
</evidence>
<comment type="caution">
    <text evidence="2">The sequence shown here is derived from an EMBL/GenBank/DDBJ whole genome shotgun (WGS) entry which is preliminary data.</text>
</comment>
<sequence length="164" mass="16274">MPGAACPAADGPGDPRALRQTLRVAGVADGRVQLEADRLSGCAHCAARAGCGTGALAELTGGGPVRIDLPGPASVRPGDHVVVSMPGGAFLGAAGLAYLLPPAALVLAAGLFAALGLPDLMVAALCLPVLLLSLLPARRADRRGRLAAAMRIEEVIPAPDRGAP</sequence>
<protein>
    <submittedName>
        <fullName evidence="2">RseC/MucC-like positive regulator of sigma(E)</fullName>
    </submittedName>
</protein>
<dbReference type="Pfam" id="PF04246">
    <property type="entry name" value="RseC_MucC"/>
    <property type="match status" value="1"/>
</dbReference>
<proteinExistence type="predicted"/>
<gene>
    <name evidence="2" type="ORF">EV656_10863</name>
</gene>
<dbReference type="PANTHER" id="PTHR35867">
    <property type="entry name" value="PROTEIN RSEC"/>
    <property type="match status" value="1"/>
</dbReference>
<dbReference type="AlphaFoldDB" id="A0A4R2NKH6"/>
<feature type="transmembrane region" description="Helical" evidence="1">
    <location>
        <begin position="106"/>
        <end position="135"/>
    </location>
</feature>
<keyword evidence="1" id="KW-1133">Transmembrane helix</keyword>
<dbReference type="Proteomes" id="UP000295733">
    <property type="component" value="Unassembled WGS sequence"/>
</dbReference>
<dbReference type="EMBL" id="SLXL01000008">
    <property type="protein sequence ID" value="TCP22017.1"/>
    <property type="molecule type" value="Genomic_DNA"/>
</dbReference>
<dbReference type="PANTHER" id="PTHR35867:SF1">
    <property type="entry name" value="PROTEIN RSEC"/>
    <property type="match status" value="1"/>
</dbReference>
<keyword evidence="1" id="KW-0812">Transmembrane</keyword>
<name>A0A4R2NKH6_RHOAD</name>